<dbReference type="InterPro" id="IPR051604">
    <property type="entry name" value="Ergot_Alk_Oxidoreductase"/>
</dbReference>
<organism evidence="2 3">
    <name type="scientific">Dactylosporangium darangshiense</name>
    <dbReference type="NCBI Taxonomy" id="579108"/>
    <lineage>
        <taxon>Bacteria</taxon>
        <taxon>Bacillati</taxon>
        <taxon>Actinomycetota</taxon>
        <taxon>Actinomycetes</taxon>
        <taxon>Micromonosporales</taxon>
        <taxon>Micromonosporaceae</taxon>
        <taxon>Dactylosporangium</taxon>
    </lineage>
</organism>
<dbReference type="Proteomes" id="UP001500620">
    <property type="component" value="Unassembled WGS sequence"/>
</dbReference>
<dbReference type="PANTHER" id="PTHR43162:SF1">
    <property type="entry name" value="PRESTALK A DIFFERENTIATION PROTEIN A"/>
    <property type="match status" value="1"/>
</dbReference>
<evidence type="ECO:0000313" key="2">
    <source>
        <dbReference type="EMBL" id="GAA4257445.1"/>
    </source>
</evidence>
<dbReference type="RefSeq" id="WP_345134413.1">
    <property type="nucleotide sequence ID" value="NZ_BAABAT010000027.1"/>
</dbReference>
<protein>
    <submittedName>
        <fullName evidence="2">NAD(P)H-binding protein</fullName>
    </submittedName>
</protein>
<accession>A0ABP8DJ85</accession>
<reference evidence="3" key="1">
    <citation type="journal article" date="2019" name="Int. J. Syst. Evol. Microbiol.">
        <title>The Global Catalogue of Microorganisms (GCM) 10K type strain sequencing project: providing services to taxonomists for standard genome sequencing and annotation.</title>
        <authorList>
            <consortium name="The Broad Institute Genomics Platform"/>
            <consortium name="The Broad Institute Genome Sequencing Center for Infectious Disease"/>
            <person name="Wu L."/>
            <person name="Ma J."/>
        </authorList>
    </citation>
    <scope>NUCLEOTIDE SEQUENCE [LARGE SCALE GENOMIC DNA]</scope>
    <source>
        <strain evidence="3">JCM 17441</strain>
    </source>
</reference>
<comment type="caution">
    <text evidence="2">The sequence shown here is derived from an EMBL/GenBank/DDBJ whole genome shotgun (WGS) entry which is preliminary data.</text>
</comment>
<dbReference type="EMBL" id="BAABAT010000027">
    <property type="protein sequence ID" value="GAA4257445.1"/>
    <property type="molecule type" value="Genomic_DNA"/>
</dbReference>
<dbReference type="InterPro" id="IPR016040">
    <property type="entry name" value="NAD(P)-bd_dom"/>
</dbReference>
<dbReference type="InterPro" id="IPR036291">
    <property type="entry name" value="NAD(P)-bd_dom_sf"/>
</dbReference>
<evidence type="ECO:0000259" key="1">
    <source>
        <dbReference type="Pfam" id="PF13460"/>
    </source>
</evidence>
<dbReference type="Pfam" id="PF13460">
    <property type="entry name" value="NAD_binding_10"/>
    <property type="match status" value="1"/>
</dbReference>
<sequence length="276" mass="29696">MILVTGATGTIGRHLVATLNAEGAAVRAISRTAGAVDGVSVHPDVEGVLRSAAPGEIDALFLHPRVAGERAPEILALAAERGVRRAVVLSAMNVDDPLEEQPSRLAGDRNRELDRAAAASGLEWASLRASSFASNTIRAFAPQLRFGEVVRYPFRGFEESLIDERDVAEVAARALLGEADGILELTGPQSLTHGEQVATLAAVLSRPLRFEEVPPEAAAAQMTQRGMPAAFVEALMARYRRHLAGPQHPPTTVVEEILKRPARPFARFVAEHRERF</sequence>
<dbReference type="Gene3D" id="3.90.25.10">
    <property type="entry name" value="UDP-galactose 4-epimerase, domain 1"/>
    <property type="match status" value="1"/>
</dbReference>
<dbReference type="PANTHER" id="PTHR43162">
    <property type="match status" value="1"/>
</dbReference>
<feature type="domain" description="NAD(P)-binding" evidence="1">
    <location>
        <begin position="6"/>
        <end position="175"/>
    </location>
</feature>
<gene>
    <name evidence="2" type="ORF">GCM10022255_074220</name>
</gene>
<proteinExistence type="predicted"/>
<dbReference type="Gene3D" id="3.40.50.720">
    <property type="entry name" value="NAD(P)-binding Rossmann-like Domain"/>
    <property type="match status" value="1"/>
</dbReference>
<dbReference type="SUPFAM" id="SSF51735">
    <property type="entry name" value="NAD(P)-binding Rossmann-fold domains"/>
    <property type="match status" value="1"/>
</dbReference>
<name>A0ABP8DJ85_9ACTN</name>
<keyword evidence="3" id="KW-1185">Reference proteome</keyword>
<evidence type="ECO:0000313" key="3">
    <source>
        <dbReference type="Proteomes" id="UP001500620"/>
    </source>
</evidence>